<feature type="domain" description="FAD-binding" evidence="6">
    <location>
        <begin position="16"/>
        <end position="370"/>
    </location>
</feature>
<dbReference type="AlphaFoldDB" id="A0AAD7B9F5"/>
<dbReference type="InterPro" id="IPR036188">
    <property type="entry name" value="FAD/NAD-bd_sf"/>
</dbReference>
<sequence length="417" mass="45404">MAWEVSDFMASPQPLQVAIVGAGIGGLSAALALRAQGHYIKIFEANRAETGVGISVQTNAMRVLQAYGVSRENLRGVPFDGFLVYNAKTGEDPIAWPWRTEAEVPGVRSLFCHRNDLHRELKRLAIGEGFGPPAQLYLDTRIVACDPDAGSITLATGETIHADLVVGADGINSVMRASVVGRPVQLRSQGLSCFRCLFDASALPRFPELAWLVQGPLHGARSVAWRGEGPAFRMLFIYPVRSGTLINIVAYFTDEEQDKPNWLPTATKQEVLKKFEGFHPKFLRLFDLPIVGPILKWQLKSVPLLPTWIRGRGALLGDSAHGTLPLLGQGAAIAIEEAGTLGALFPLGTPRSQVPARLAAYQAIRKGRGEFVNTESVSQAMDPQKRGSLARSPELQSLMHDYDTLAATREYCEAHFG</sequence>
<organism evidence="7 8">
    <name type="scientific">Roridomyces roridus</name>
    <dbReference type="NCBI Taxonomy" id="1738132"/>
    <lineage>
        <taxon>Eukaryota</taxon>
        <taxon>Fungi</taxon>
        <taxon>Dikarya</taxon>
        <taxon>Basidiomycota</taxon>
        <taxon>Agaricomycotina</taxon>
        <taxon>Agaricomycetes</taxon>
        <taxon>Agaricomycetidae</taxon>
        <taxon>Agaricales</taxon>
        <taxon>Marasmiineae</taxon>
        <taxon>Mycenaceae</taxon>
        <taxon>Roridomyces</taxon>
    </lineage>
</organism>
<accession>A0AAD7B9F5</accession>
<comment type="similarity">
    <text evidence="1">Belongs to the paxM FAD-dependent monooxygenase family.</text>
</comment>
<gene>
    <name evidence="7" type="ORF">FB45DRAFT_842651</name>
</gene>
<evidence type="ECO:0000256" key="2">
    <source>
        <dbReference type="ARBA" id="ARBA00022630"/>
    </source>
</evidence>
<dbReference type="SUPFAM" id="SSF54373">
    <property type="entry name" value="FAD-linked reductases, C-terminal domain"/>
    <property type="match status" value="1"/>
</dbReference>
<keyword evidence="4" id="KW-0560">Oxidoreductase</keyword>
<reference evidence="7" key="1">
    <citation type="submission" date="2023-03" db="EMBL/GenBank/DDBJ databases">
        <title>Massive genome expansion in bonnet fungi (Mycena s.s.) driven by repeated elements and novel gene families across ecological guilds.</title>
        <authorList>
            <consortium name="Lawrence Berkeley National Laboratory"/>
            <person name="Harder C.B."/>
            <person name="Miyauchi S."/>
            <person name="Viragh M."/>
            <person name="Kuo A."/>
            <person name="Thoen E."/>
            <person name="Andreopoulos B."/>
            <person name="Lu D."/>
            <person name="Skrede I."/>
            <person name="Drula E."/>
            <person name="Henrissat B."/>
            <person name="Morin E."/>
            <person name="Kohler A."/>
            <person name="Barry K."/>
            <person name="LaButti K."/>
            <person name="Morin E."/>
            <person name="Salamov A."/>
            <person name="Lipzen A."/>
            <person name="Mereny Z."/>
            <person name="Hegedus B."/>
            <person name="Baldrian P."/>
            <person name="Stursova M."/>
            <person name="Weitz H."/>
            <person name="Taylor A."/>
            <person name="Grigoriev I.V."/>
            <person name="Nagy L.G."/>
            <person name="Martin F."/>
            <person name="Kauserud H."/>
        </authorList>
    </citation>
    <scope>NUCLEOTIDE SEQUENCE</scope>
    <source>
        <strain evidence="7">9284</strain>
    </source>
</reference>
<evidence type="ECO:0000259" key="6">
    <source>
        <dbReference type="Pfam" id="PF01494"/>
    </source>
</evidence>
<keyword evidence="2" id="KW-0285">Flavoprotein</keyword>
<evidence type="ECO:0000256" key="1">
    <source>
        <dbReference type="ARBA" id="ARBA00007992"/>
    </source>
</evidence>
<dbReference type="SUPFAM" id="SSF51905">
    <property type="entry name" value="FAD/NAD(P)-binding domain"/>
    <property type="match status" value="1"/>
</dbReference>
<evidence type="ECO:0000313" key="8">
    <source>
        <dbReference type="Proteomes" id="UP001221142"/>
    </source>
</evidence>
<name>A0AAD7B9F5_9AGAR</name>
<dbReference type="PRINTS" id="PR00420">
    <property type="entry name" value="RNGMNOXGNASE"/>
</dbReference>
<comment type="caution">
    <text evidence="7">The sequence shown here is derived from an EMBL/GenBank/DDBJ whole genome shotgun (WGS) entry which is preliminary data.</text>
</comment>
<dbReference type="PANTHER" id="PTHR13789:SF309">
    <property type="entry name" value="PUTATIVE (AFU_ORTHOLOGUE AFUA_6G14510)-RELATED"/>
    <property type="match status" value="1"/>
</dbReference>
<dbReference type="GO" id="GO:0004497">
    <property type="term" value="F:monooxygenase activity"/>
    <property type="evidence" value="ECO:0007669"/>
    <property type="project" value="UniProtKB-KW"/>
</dbReference>
<keyword evidence="8" id="KW-1185">Reference proteome</keyword>
<keyword evidence="3" id="KW-0274">FAD</keyword>
<dbReference type="InterPro" id="IPR002938">
    <property type="entry name" value="FAD-bd"/>
</dbReference>
<evidence type="ECO:0000256" key="3">
    <source>
        <dbReference type="ARBA" id="ARBA00022827"/>
    </source>
</evidence>
<dbReference type="Pfam" id="PF01494">
    <property type="entry name" value="FAD_binding_3"/>
    <property type="match status" value="1"/>
</dbReference>
<evidence type="ECO:0000256" key="5">
    <source>
        <dbReference type="ARBA" id="ARBA00023033"/>
    </source>
</evidence>
<proteinExistence type="inferred from homology"/>
<dbReference type="GO" id="GO:0071949">
    <property type="term" value="F:FAD binding"/>
    <property type="evidence" value="ECO:0007669"/>
    <property type="project" value="InterPro"/>
</dbReference>
<dbReference type="Proteomes" id="UP001221142">
    <property type="component" value="Unassembled WGS sequence"/>
</dbReference>
<dbReference type="PANTHER" id="PTHR13789">
    <property type="entry name" value="MONOOXYGENASE"/>
    <property type="match status" value="1"/>
</dbReference>
<evidence type="ECO:0000256" key="4">
    <source>
        <dbReference type="ARBA" id="ARBA00023002"/>
    </source>
</evidence>
<dbReference type="EMBL" id="JARKIF010000027">
    <property type="protein sequence ID" value="KAJ7614106.1"/>
    <property type="molecule type" value="Genomic_DNA"/>
</dbReference>
<dbReference type="InterPro" id="IPR050493">
    <property type="entry name" value="FAD-dep_Monooxygenase_BioMet"/>
</dbReference>
<keyword evidence="5" id="KW-0503">Monooxygenase</keyword>
<evidence type="ECO:0000313" key="7">
    <source>
        <dbReference type="EMBL" id="KAJ7614106.1"/>
    </source>
</evidence>
<protein>
    <submittedName>
        <fullName evidence="7">FAD/NAD(P)-binding domain-containing protein</fullName>
    </submittedName>
</protein>
<dbReference type="Gene3D" id="3.50.50.60">
    <property type="entry name" value="FAD/NAD(P)-binding domain"/>
    <property type="match status" value="1"/>
</dbReference>